<sequence length="170" mass="20220">MKLNSINDLFAIIGVIANILFSCLNFRFTQKNKKNKLSIEQMKKDIETDLKNDHKERRKIEEYTSLMEKCKATDAIFSFLRKSDEIITRENIDLENEISKLESIFSDINSLKYLIVEENSDSFLEFEKYLTDLIDNRNNELMRQNIARFLTKLVSEWKSIISQNMDKLRY</sequence>
<dbReference type="PROSITE" id="PS51257">
    <property type="entry name" value="PROKAR_LIPOPROTEIN"/>
    <property type="match status" value="1"/>
</dbReference>
<feature type="transmembrane region" description="Helical" evidence="1">
    <location>
        <begin position="6"/>
        <end position="26"/>
    </location>
</feature>
<keyword evidence="1" id="KW-1133">Transmembrane helix</keyword>
<dbReference type="PATRIC" id="fig|1352.805.peg.2594"/>
<geneLocation type="plasmid" evidence="2">
    <name>pJEG050</name>
</geneLocation>
<name>A0A0N6WGL4_ENTFC</name>
<reference evidence="3" key="2">
    <citation type="submission" date="2023-03" db="EMBL/GenBank/DDBJ databases">
        <authorList>
            <person name="Shen W."/>
            <person name="Cai J."/>
        </authorList>
    </citation>
    <scope>NUCLEOTIDE SEQUENCE</scope>
    <source>
        <strain evidence="3">B1010-2</strain>
    </source>
</reference>
<organism evidence="2">
    <name type="scientific">Enterococcus faecium</name>
    <name type="common">Streptococcus faecium</name>
    <dbReference type="NCBI Taxonomy" id="1352"/>
    <lineage>
        <taxon>Bacteria</taxon>
        <taxon>Bacillati</taxon>
        <taxon>Bacillota</taxon>
        <taxon>Bacilli</taxon>
        <taxon>Lactobacillales</taxon>
        <taxon>Enterococcaceae</taxon>
        <taxon>Enterococcus</taxon>
    </lineage>
</organism>
<proteinExistence type="predicted"/>
<dbReference type="AlphaFoldDB" id="A0A0N6WGL4"/>
<dbReference type="EMBL" id="JARPTX010000142">
    <property type="protein sequence ID" value="MDT2371421.1"/>
    <property type="molecule type" value="Genomic_DNA"/>
</dbReference>
<accession>A0A0N6WGL4</accession>
<evidence type="ECO:0000313" key="2">
    <source>
        <dbReference type="EMBL" id="AKJ75238.1"/>
    </source>
</evidence>
<evidence type="ECO:0000313" key="3">
    <source>
        <dbReference type="EMBL" id="MDT2371421.1"/>
    </source>
</evidence>
<dbReference type="EMBL" id="KR066794">
    <property type="protein sequence ID" value="AKJ75238.1"/>
    <property type="molecule type" value="Genomic_DNA"/>
</dbReference>
<keyword evidence="2" id="KW-0614">Plasmid</keyword>
<keyword evidence="1" id="KW-0472">Membrane</keyword>
<gene>
    <name evidence="3" type="ORF">P6Z85_15070</name>
</gene>
<dbReference type="RefSeq" id="WP_000774078.1">
    <property type="nucleotide sequence ID" value="NZ_AP026658.1"/>
</dbReference>
<dbReference type="Proteomes" id="UP001260956">
    <property type="component" value="Unassembled WGS sequence"/>
</dbReference>
<keyword evidence="1" id="KW-0812">Transmembrane</keyword>
<reference evidence="2" key="1">
    <citation type="submission" date="2015-03" db="EMBL/GenBank/DDBJ databases">
        <title>Evolutionary Whole Genome Sequencing Analysis of Enterococcus faecium from a Single Institution: the End of Multi-Locus Sequence Typing?</title>
        <authorList>
            <person name="van Hal S.J."/>
            <person name="Ip C.L.C."/>
            <person name="Ansari M.A."/>
            <person name="Wilson D.J."/>
            <person name="Espedido B.A."/>
            <person name="Jensen S.O."/>
            <person name="Bowden R."/>
        </authorList>
    </citation>
    <scope>NUCLEOTIDE SEQUENCE</scope>
    <source>
        <strain evidence="2">Efm0123</strain>
        <plasmid evidence="2">pJEG050</plasmid>
    </source>
</reference>
<evidence type="ECO:0000256" key="1">
    <source>
        <dbReference type="SAM" id="Phobius"/>
    </source>
</evidence>
<protein>
    <submittedName>
        <fullName evidence="2">Uncharacterized protein</fullName>
    </submittedName>
</protein>